<dbReference type="AlphaFoldDB" id="A0AAV2FYM8"/>
<dbReference type="Proteomes" id="UP001497516">
    <property type="component" value="Chromosome 7"/>
</dbReference>
<protein>
    <submittedName>
        <fullName evidence="2">Uncharacterized protein</fullName>
    </submittedName>
</protein>
<accession>A0AAV2FYM8</accession>
<keyword evidence="3" id="KW-1185">Reference proteome</keyword>
<evidence type="ECO:0000313" key="2">
    <source>
        <dbReference type="EMBL" id="CAL1402638.1"/>
    </source>
</evidence>
<reference evidence="2 3" key="1">
    <citation type="submission" date="2024-04" db="EMBL/GenBank/DDBJ databases">
        <authorList>
            <person name="Fracassetti M."/>
        </authorList>
    </citation>
    <scope>NUCLEOTIDE SEQUENCE [LARGE SCALE GENOMIC DNA]</scope>
</reference>
<feature type="compositionally biased region" description="Basic and acidic residues" evidence="1">
    <location>
        <begin position="49"/>
        <end position="59"/>
    </location>
</feature>
<evidence type="ECO:0000256" key="1">
    <source>
        <dbReference type="SAM" id="MobiDB-lite"/>
    </source>
</evidence>
<proteinExistence type="predicted"/>
<sequence length="66" mass="6374">MAAGAVYRGRSGGDSGRGRAAGTADAAEVGVAVGMGEEERDAAAATSAKEGEEGKKEVNGCEVGMG</sequence>
<gene>
    <name evidence="2" type="ORF">LTRI10_LOCUS42625</name>
</gene>
<name>A0AAV2FYM8_9ROSI</name>
<feature type="region of interest" description="Disordered" evidence="1">
    <location>
        <begin position="1"/>
        <end position="66"/>
    </location>
</feature>
<evidence type="ECO:0000313" key="3">
    <source>
        <dbReference type="Proteomes" id="UP001497516"/>
    </source>
</evidence>
<organism evidence="2 3">
    <name type="scientific">Linum trigynum</name>
    <dbReference type="NCBI Taxonomy" id="586398"/>
    <lineage>
        <taxon>Eukaryota</taxon>
        <taxon>Viridiplantae</taxon>
        <taxon>Streptophyta</taxon>
        <taxon>Embryophyta</taxon>
        <taxon>Tracheophyta</taxon>
        <taxon>Spermatophyta</taxon>
        <taxon>Magnoliopsida</taxon>
        <taxon>eudicotyledons</taxon>
        <taxon>Gunneridae</taxon>
        <taxon>Pentapetalae</taxon>
        <taxon>rosids</taxon>
        <taxon>fabids</taxon>
        <taxon>Malpighiales</taxon>
        <taxon>Linaceae</taxon>
        <taxon>Linum</taxon>
    </lineage>
</organism>
<dbReference type="EMBL" id="OZ034820">
    <property type="protein sequence ID" value="CAL1402638.1"/>
    <property type="molecule type" value="Genomic_DNA"/>
</dbReference>
<feature type="compositionally biased region" description="Low complexity" evidence="1">
    <location>
        <begin position="18"/>
        <end position="35"/>
    </location>
</feature>